<dbReference type="EMBL" id="LXQA010794452">
    <property type="protein sequence ID" value="MCI71339.1"/>
    <property type="molecule type" value="Genomic_DNA"/>
</dbReference>
<evidence type="ECO:0000313" key="1">
    <source>
        <dbReference type="EMBL" id="MCI71339.1"/>
    </source>
</evidence>
<comment type="caution">
    <text evidence="1">The sequence shown here is derived from an EMBL/GenBank/DDBJ whole genome shotgun (WGS) entry which is preliminary data.</text>
</comment>
<protein>
    <submittedName>
        <fullName evidence="1">Uncharacterized protein</fullName>
    </submittedName>
</protein>
<sequence length="70" mass="7509">RFGSLQLGGVVGATVSADRKADWSGCWWVGVANTTISSANFICLTICLPLPSCNFSVQSSLSKEEKKEKK</sequence>
<proteinExistence type="predicted"/>
<evidence type="ECO:0000313" key="2">
    <source>
        <dbReference type="Proteomes" id="UP000265520"/>
    </source>
</evidence>
<accession>A0A392UCU1</accession>
<keyword evidence="2" id="KW-1185">Reference proteome</keyword>
<organism evidence="1 2">
    <name type="scientific">Trifolium medium</name>
    <dbReference type="NCBI Taxonomy" id="97028"/>
    <lineage>
        <taxon>Eukaryota</taxon>
        <taxon>Viridiplantae</taxon>
        <taxon>Streptophyta</taxon>
        <taxon>Embryophyta</taxon>
        <taxon>Tracheophyta</taxon>
        <taxon>Spermatophyta</taxon>
        <taxon>Magnoliopsida</taxon>
        <taxon>eudicotyledons</taxon>
        <taxon>Gunneridae</taxon>
        <taxon>Pentapetalae</taxon>
        <taxon>rosids</taxon>
        <taxon>fabids</taxon>
        <taxon>Fabales</taxon>
        <taxon>Fabaceae</taxon>
        <taxon>Papilionoideae</taxon>
        <taxon>50 kb inversion clade</taxon>
        <taxon>NPAAA clade</taxon>
        <taxon>Hologalegina</taxon>
        <taxon>IRL clade</taxon>
        <taxon>Trifolieae</taxon>
        <taxon>Trifolium</taxon>
    </lineage>
</organism>
<name>A0A392UCU1_9FABA</name>
<reference evidence="1 2" key="1">
    <citation type="journal article" date="2018" name="Front. Plant Sci.">
        <title>Red Clover (Trifolium pratense) and Zigzag Clover (T. medium) - A Picture of Genomic Similarities and Differences.</title>
        <authorList>
            <person name="Dluhosova J."/>
            <person name="Istvanek J."/>
            <person name="Nedelnik J."/>
            <person name="Repkova J."/>
        </authorList>
    </citation>
    <scope>NUCLEOTIDE SEQUENCE [LARGE SCALE GENOMIC DNA]</scope>
    <source>
        <strain evidence="2">cv. 10/8</strain>
        <tissue evidence="1">Leaf</tissue>
    </source>
</reference>
<feature type="non-terminal residue" evidence="1">
    <location>
        <position position="1"/>
    </location>
</feature>
<dbReference type="Proteomes" id="UP000265520">
    <property type="component" value="Unassembled WGS sequence"/>
</dbReference>
<dbReference type="AlphaFoldDB" id="A0A392UCU1"/>